<dbReference type="RefSeq" id="WP_022935437.1">
    <property type="nucleotide sequence ID" value="NZ_CP007154.1"/>
</dbReference>
<gene>
    <name evidence="2" type="ORF">MYB_02930</name>
</gene>
<dbReference type="PATRIC" id="fig|743966.3.peg.590"/>
<evidence type="ECO:0000313" key="2">
    <source>
        <dbReference type="EMBL" id="AHH45585.1"/>
    </source>
</evidence>
<dbReference type="AlphaFoldDB" id="W5UUT3"/>
<feature type="transmembrane region" description="Helical" evidence="1">
    <location>
        <begin position="73"/>
        <end position="99"/>
    </location>
</feature>
<keyword evidence="1" id="KW-0472">Membrane</keyword>
<evidence type="ECO:0008006" key="4">
    <source>
        <dbReference type="Google" id="ProtNLM"/>
    </source>
</evidence>
<organism evidence="2 3">
    <name type="scientific">Mesomycoplasma bovoculi M165/69</name>
    <dbReference type="NCBI Taxonomy" id="743966"/>
    <lineage>
        <taxon>Bacteria</taxon>
        <taxon>Bacillati</taxon>
        <taxon>Mycoplasmatota</taxon>
        <taxon>Mycoplasmoidales</taxon>
        <taxon>Metamycoplasmataceae</taxon>
        <taxon>Mesomycoplasma</taxon>
    </lineage>
</organism>
<dbReference type="OrthoDB" id="401331at2"/>
<keyword evidence="1" id="KW-1133">Transmembrane helix</keyword>
<evidence type="ECO:0000256" key="1">
    <source>
        <dbReference type="SAM" id="Phobius"/>
    </source>
</evidence>
<dbReference type="KEGG" id="mbc:MYB_02930"/>
<proteinExistence type="predicted"/>
<dbReference type="eggNOG" id="ENOG5030MPZ">
    <property type="taxonomic scope" value="Bacteria"/>
</dbReference>
<dbReference type="STRING" id="743966.MYB_02930"/>
<accession>W5UUT3</accession>
<sequence length="164" mass="19557">MDTNRDKLIDFINQKQSQFRRNQIIAYYAALIVRWTLFFANIIVLCLAIAVVVVEVHRYNSITSETKTIIGDLGFTIVLALFIILTFFINIFLSVYRLVMKYKDYKKAQRELSYIYFRVAQDPDYSYTDFQQDYDKISDFYFAKKSVLKFKIIKKAIFEGKKWL</sequence>
<dbReference type="Proteomes" id="UP000019229">
    <property type="component" value="Chromosome"/>
</dbReference>
<dbReference type="HOGENOM" id="CLU_1600878_0_0_14"/>
<keyword evidence="1" id="KW-0812">Transmembrane</keyword>
<keyword evidence="3" id="KW-1185">Reference proteome</keyword>
<evidence type="ECO:0000313" key="3">
    <source>
        <dbReference type="Proteomes" id="UP000019229"/>
    </source>
</evidence>
<protein>
    <recommendedName>
        <fullName evidence="4">SMODS and SLOG-associating 2TM effector domain-containing protein</fullName>
    </recommendedName>
</protein>
<dbReference type="EMBL" id="CP007154">
    <property type="protein sequence ID" value="AHH45585.1"/>
    <property type="molecule type" value="Genomic_DNA"/>
</dbReference>
<reference evidence="2 3" key="1">
    <citation type="journal article" date="2014" name="Genome Announc.">
        <title>Complete Genome Sequence of Mycoplasma bovoculi Strain M165/69T (ATCC 29104).</title>
        <authorList>
            <person name="Calcutt M.J."/>
            <person name="Foecking M.F."/>
        </authorList>
    </citation>
    <scope>NUCLEOTIDE SEQUENCE [LARGE SCALE GENOMIC DNA]</scope>
    <source>
        <strain evidence="2">M165/69</strain>
    </source>
</reference>
<feature type="transmembrane region" description="Helical" evidence="1">
    <location>
        <begin position="25"/>
        <end position="53"/>
    </location>
</feature>
<name>W5UUT3_9BACT</name>